<comment type="caution">
    <text evidence="1">The sequence shown here is derived from an EMBL/GenBank/DDBJ whole genome shotgun (WGS) entry which is preliminary data.</text>
</comment>
<dbReference type="EMBL" id="JAINUF010000021">
    <property type="protein sequence ID" value="KAJ8334626.1"/>
    <property type="molecule type" value="Genomic_DNA"/>
</dbReference>
<protein>
    <submittedName>
        <fullName evidence="1">Uncharacterized protein</fullName>
    </submittedName>
</protein>
<evidence type="ECO:0000313" key="2">
    <source>
        <dbReference type="Proteomes" id="UP001152622"/>
    </source>
</evidence>
<dbReference type="AlphaFoldDB" id="A0A9Q1E9E0"/>
<name>A0A9Q1E9E0_SYNKA</name>
<organism evidence="1 2">
    <name type="scientific">Synaphobranchus kaupii</name>
    <name type="common">Kaup's arrowtooth eel</name>
    <dbReference type="NCBI Taxonomy" id="118154"/>
    <lineage>
        <taxon>Eukaryota</taxon>
        <taxon>Metazoa</taxon>
        <taxon>Chordata</taxon>
        <taxon>Craniata</taxon>
        <taxon>Vertebrata</taxon>
        <taxon>Euteleostomi</taxon>
        <taxon>Actinopterygii</taxon>
        <taxon>Neopterygii</taxon>
        <taxon>Teleostei</taxon>
        <taxon>Anguilliformes</taxon>
        <taxon>Synaphobranchidae</taxon>
        <taxon>Synaphobranchus</taxon>
    </lineage>
</organism>
<dbReference type="Proteomes" id="UP001152622">
    <property type="component" value="Chromosome 21"/>
</dbReference>
<gene>
    <name evidence="1" type="ORF">SKAU_G00402650</name>
</gene>
<keyword evidence="2" id="KW-1185">Reference proteome</keyword>
<evidence type="ECO:0000313" key="1">
    <source>
        <dbReference type="EMBL" id="KAJ8334626.1"/>
    </source>
</evidence>
<reference evidence="1" key="1">
    <citation type="journal article" date="2023" name="Science">
        <title>Genome structures resolve the early diversification of teleost fishes.</title>
        <authorList>
            <person name="Parey E."/>
            <person name="Louis A."/>
            <person name="Montfort J."/>
            <person name="Bouchez O."/>
            <person name="Roques C."/>
            <person name="Iampietro C."/>
            <person name="Lluch J."/>
            <person name="Castinel A."/>
            <person name="Donnadieu C."/>
            <person name="Desvignes T."/>
            <person name="Floi Bucao C."/>
            <person name="Jouanno E."/>
            <person name="Wen M."/>
            <person name="Mejri S."/>
            <person name="Dirks R."/>
            <person name="Jansen H."/>
            <person name="Henkel C."/>
            <person name="Chen W.J."/>
            <person name="Zahm M."/>
            <person name="Cabau C."/>
            <person name="Klopp C."/>
            <person name="Thompson A.W."/>
            <person name="Robinson-Rechavi M."/>
            <person name="Braasch I."/>
            <person name="Lecointre G."/>
            <person name="Bobe J."/>
            <person name="Postlethwait J.H."/>
            <person name="Berthelot C."/>
            <person name="Roest Crollius H."/>
            <person name="Guiguen Y."/>
        </authorList>
    </citation>
    <scope>NUCLEOTIDE SEQUENCE</scope>
    <source>
        <strain evidence="1">WJC10195</strain>
    </source>
</reference>
<accession>A0A9Q1E9E0</accession>
<proteinExistence type="predicted"/>
<sequence length="82" mass="9112">MALFAQKGNYSGVCDSSGHFVPPGESRQDWWSQHTVESPGHVYALAPPAIDYRRPDSGTTALLDSFPPHKSPLCLLTPHMWY</sequence>